<organism evidence="1 2">
    <name type="scientific">Candidatus Cardinium hertigii</name>
    <dbReference type="NCBI Taxonomy" id="247481"/>
    <lineage>
        <taxon>Bacteria</taxon>
        <taxon>Pseudomonadati</taxon>
        <taxon>Bacteroidota</taxon>
        <taxon>Cytophagia</taxon>
        <taxon>Cytophagales</taxon>
        <taxon>Amoebophilaceae</taxon>
        <taxon>Candidatus Cardinium</taxon>
    </lineage>
</organism>
<comment type="caution">
    <text evidence="1">The sequence shown here is derived from an EMBL/GenBank/DDBJ whole genome shotgun (WGS) entry which is preliminary data.</text>
</comment>
<sequence>MINNLYKIYIRAFLLGLCSSCQLHKLGMNDSNKENECSQYYKDKPSILLKETEIINNQLICYEQRLREITVELNGYKQKSDSYNKMFDKYCAQVEVDQIADIFKRIRISQVSAYLKAYIIMYNDKVNSNLTVLLNRANETMADFVSDYEMNANSTDDREKYIGKSKIAILQIQKQIQEIKDILASIEQIQITIERLIAYAINPKEAFTEDIFEGLSAHKEVTYKQILQNLENMCQDFHKEYQDYLNVQGDVNISHSAQITQTLQALNDMVRNFKDERQLHSIFNVLSTSPSFGSADLMIAESCLNKAKEFFTAALLMKAGIQNHISIITNINPTQGSVSTDNDDYYINSVIESFTPLVKNTLDVAEAYMQVHNSCHTSLTDLINYALASKQFTDTKKVEKLCSARDNLLKSKNRISNAFVNAIQKEEVNISMHAGMQMEYSILDAKNIVNTVYKILNNQYEKVQQYVTYAKKTYEKVNDENQENESLARLTLKLYEMTKTYKSIFNTSLGIVSEVNTSISNIISNSVTSANLNQHQESLKCLISRHENFLCNLNTAINLLPKQCNYSITQTRELLINYQLLASHIQKLKKIVEDEIFPFMCEEDLLNNSEKLVQIIICLGNFTQIIEEFGNACEACVNQICRSMN</sequence>
<name>A0A3N2QDF0_9BACT</name>
<reference evidence="1 2" key="1">
    <citation type="submission" date="2018-09" db="EMBL/GenBank/DDBJ databases">
        <title>Comparative Genomics of Wolbachia-Cardinium Dual Endosymbiosis in a Plant-Parasitic Nematode.</title>
        <authorList>
            <person name="Brown A.M.V."/>
            <person name="Wasala S.K."/>
            <person name="Howe D.K."/>
            <person name="Peetz A.B."/>
            <person name="Zasada I.A."/>
            <person name="Denver D.R."/>
        </authorList>
    </citation>
    <scope>NUCLEOTIDE SEQUENCE [LARGE SCALE GENOMIC DNA]</scope>
    <source>
        <strain evidence="1 2">Pp_1</strain>
    </source>
</reference>
<dbReference type="AlphaFoldDB" id="A0A3N2QDF0"/>
<gene>
    <name evidence="1" type="ORF">EDM02_00150</name>
</gene>
<accession>A0A3N2QDF0</accession>
<keyword evidence="2" id="KW-1185">Reference proteome</keyword>
<dbReference type="Proteomes" id="UP000270927">
    <property type="component" value="Unassembled WGS sequence"/>
</dbReference>
<proteinExistence type="predicted"/>
<evidence type="ECO:0000313" key="2">
    <source>
        <dbReference type="Proteomes" id="UP000270927"/>
    </source>
</evidence>
<evidence type="ECO:0000313" key="1">
    <source>
        <dbReference type="EMBL" id="ROT47835.1"/>
    </source>
</evidence>
<protein>
    <submittedName>
        <fullName evidence="1">Uncharacterized protein</fullName>
    </submittedName>
</protein>
<dbReference type="EMBL" id="RARA01000007">
    <property type="protein sequence ID" value="ROT47835.1"/>
    <property type="molecule type" value="Genomic_DNA"/>
</dbReference>